<reference evidence="7 8" key="1">
    <citation type="submission" date="2017-12" db="EMBL/GenBank/DDBJ databases">
        <authorList>
            <person name="Pombert J.-F."/>
            <person name="Haag K.L."/>
            <person name="Ebert D."/>
        </authorList>
    </citation>
    <scope>NUCLEOTIDE SEQUENCE [LARGE SCALE GENOMIC DNA]</scope>
    <source>
        <strain evidence="7">BE-OM-2</strain>
    </source>
</reference>
<dbReference type="InterPro" id="IPR032675">
    <property type="entry name" value="LRR_dom_sf"/>
</dbReference>
<keyword evidence="6" id="KW-0325">Glycoprotein</keyword>
<evidence type="ECO:0000256" key="6">
    <source>
        <dbReference type="ARBA" id="ARBA00023180"/>
    </source>
</evidence>
<dbReference type="VEuPathDB" id="MicrosporidiaDB:CWI39_0179p0010"/>
<dbReference type="VEuPathDB" id="MicrosporidiaDB:CWI36_1307p0020"/>
<evidence type="ECO:0000256" key="3">
    <source>
        <dbReference type="ARBA" id="ARBA00022729"/>
    </source>
</evidence>
<keyword evidence="2" id="KW-0812">Transmembrane</keyword>
<organism evidence="7 8">
    <name type="scientific">Hamiltosporidium magnivora</name>
    <dbReference type="NCBI Taxonomy" id="148818"/>
    <lineage>
        <taxon>Eukaryota</taxon>
        <taxon>Fungi</taxon>
        <taxon>Fungi incertae sedis</taxon>
        <taxon>Microsporidia</taxon>
        <taxon>Dubosqiidae</taxon>
        <taxon>Hamiltosporidium</taxon>
    </lineage>
</organism>
<evidence type="ECO:0000256" key="1">
    <source>
        <dbReference type="ARBA" id="ARBA00004370"/>
    </source>
</evidence>
<dbReference type="EMBL" id="PITI01001307">
    <property type="protein sequence ID" value="TBU01584.1"/>
    <property type="molecule type" value="Genomic_DNA"/>
</dbReference>
<dbReference type="GO" id="GO:0016020">
    <property type="term" value="C:membrane"/>
    <property type="evidence" value="ECO:0007669"/>
    <property type="project" value="UniProtKB-SubCell"/>
</dbReference>
<accession>A0A4Q9L2G0</accession>
<gene>
    <name evidence="7" type="ORF">CWI36_1307p0020</name>
</gene>
<comment type="caution">
    <text evidence="7">The sequence shown here is derived from an EMBL/GenBank/DDBJ whole genome shotgun (WGS) entry which is preliminary data.</text>
</comment>
<evidence type="ECO:0000256" key="5">
    <source>
        <dbReference type="ARBA" id="ARBA00023136"/>
    </source>
</evidence>
<dbReference type="Gene3D" id="3.80.10.10">
    <property type="entry name" value="Ribonuclease Inhibitor"/>
    <property type="match status" value="2"/>
</dbReference>
<sequence length="840" mass="97800">MTYFLISVYIERFNCIRITIHFTDDYFMNSMLSSRANSYNPTNSYNKPELDLGYNNNLVCSDSNTKFTSIRTNQEDNSLRYQNVNGDTRMESKHDSINASLNVGLNNNLYYEETIYQNNTQALKSASIRERESCCIDESVDKQIPLLSPNDSILILDYSYAYMIRSRYFDSLIYSGFTEINLNIKNITKSNIDVIMCKECLNILCYGLNYCISGLNNRNFLDFIWFLLDLSCHSEGDALDLFYKNLLPFLFSYITDKSSLNVFNMQDSDFLKYRNIFLPFLTAYYDTIDTFFNINTKELVFIEKKKIKKNYLFGLDTTKEIVVRTTPKALFLMHNHQINDKQCFLEKIIGSFRIIGMRISGDDMYYSEYKDSEISCGFLKNISEICKMQTSFCSVFTIIAHKTNEIKLIEFERILLSETDISTLKNIKNLETLILVKCNSEKFADFLRNTVQSCGNLRSLQVIGYTLGNGFFKLLDTTNIEILDLSCNRYEGSTTTLPIGKMRTLEEFRINYSNLNSIILESIIECNSLKDLRMRKISFSEFKGFQNFVNLRKSYRILDISGFIFTDYLFPFFLTNIYCEILICEHFCSLCDLIRILDQKSLHLSTKNLNLSKNPISYEVFKVLDKFENLEYLNISNLNKDSLEFYCLDLCILPPSFDITPNIILDKDNCKTVPELSPNYMQEKYQSIFDYKTGFLECLCATGLSTSLKGINISGNEIDSANILRLGWFLNLDYLIVSFNDRIFSEFLKEYGALKCSKLETLVLVSTNINNDIYYFVMTLPLLRNFELRECKFIDEILTSNLTLYPMFLKTIFVINTEVSSHYRIILNEFSKRGISVIFY</sequence>
<dbReference type="InterPro" id="IPR046956">
    <property type="entry name" value="RLP23-like"/>
</dbReference>
<keyword evidence="3" id="KW-0732">Signal</keyword>
<dbReference type="PANTHER" id="PTHR48063">
    <property type="entry name" value="LRR RECEPTOR-LIKE KINASE"/>
    <property type="match status" value="1"/>
</dbReference>
<keyword evidence="4" id="KW-1133">Transmembrane helix</keyword>
<dbReference type="SUPFAM" id="SSF52058">
    <property type="entry name" value="L domain-like"/>
    <property type="match status" value="1"/>
</dbReference>
<keyword evidence="5" id="KW-0472">Membrane</keyword>
<comment type="subcellular location">
    <subcellularLocation>
        <location evidence="1">Membrane</location>
    </subcellularLocation>
</comment>
<evidence type="ECO:0000313" key="7">
    <source>
        <dbReference type="EMBL" id="TBU01584.1"/>
    </source>
</evidence>
<evidence type="ECO:0000256" key="2">
    <source>
        <dbReference type="ARBA" id="ARBA00022692"/>
    </source>
</evidence>
<evidence type="ECO:0000256" key="4">
    <source>
        <dbReference type="ARBA" id="ARBA00022989"/>
    </source>
</evidence>
<protein>
    <submittedName>
        <fullName evidence="7">Uncharacterized protein</fullName>
    </submittedName>
</protein>
<proteinExistence type="predicted"/>
<dbReference type="PANTHER" id="PTHR48063:SF112">
    <property type="entry name" value="RECEPTOR LIKE PROTEIN 30-LIKE"/>
    <property type="match status" value="1"/>
</dbReference>
<dbReference type="Proteomes" id="UP000291404">
    <property type="component" value="Unassembled WGS sequence"/>
</dbReference>
<keyword evidence="8" id="KW-1185">Reference proteome</keyword>
<dbReference type="AlphaFoldDB" id="A0A4Q9L2G0"/>
<name>A0A4Q9L2G0_9MICR</name>
<evidence type="ECO:0000313" key="8">
    <source>
        <dbReference type="Proteomes" id="UP000291404"/>
    </source>
</evidence>